<dbReference type="InterPro" id="IPR033138">
    <property type="entry name" value="Cu_oxidase_CS"/>
</dbReference>
<evidence type="ECO:0000313" key="11">
    <source>
        <dbReference type="Proteomes" id="UP001158576"/>
    </source>
</evidence>
<protein>
    <recommendedName>
        <fullName evidence="2">ferroxidase</fullName>
        <ecNumber evidence="2">1.16.3.1</ecNumber>
    </recommendedName>
</protein>
<dbReference type="PROSITE" id="PS00079">
    <property type="entry name" value="MULTICOPPER_OXIDASE1"/>
    <property type="match status" value="1"/>
</dbReference>
<keyword evidence="3" id="KW-0479">Metal-binding</keyword>
<dbReference type="EMBL" id="OU015568">
    <property type="protein sequence ID" value="CAG5076447.1"/>
    <property type="molecule type" value="Genomic_DNA"/>
</dbReference>
<accession>A0ABN7RJE3</accession>
<feature type="compositionally biased region" description="Basic and acidic residues" evidence="6">
    <location>
        <begin position="856"/>
        <end position="882"/>
    </location>
</feature>
<dbReference type="InterPro" id="IPR011707">
    <property type="entry name" value="Cu-oxidase-like_N"/>
</dbReference>
<feature type="transmembrane region" description="Helical" evidence="7">
    <location>
        <begin position="737"/>
        <end position="763"/>
    </location>
</feature>
<dbReference type="Gene3D" id="2.60.40.420">
    <property type="entry name" value="Cupredoxins - blue copper proteins"/>
    <property type="match status" value="3"/>
</dbReference>
<sequence length="882" mass="100879">MRLFPLLLFQQSFSKPNQESETSSRQVICHFDEPCTQACTAKVCEYFWNIEYRLTNTWRTRDFGRRTNVARGSLRDFSVSWNETSKNLDIDQIGLAANTPFLVDERENLFFTDGQDQRRVITINGHFPGPSVIVNKGAKVIIHVKSLLHDQSFSLHWHGLHMVDNYWMDGGAMFSQCPVNSFNEFTYVIEADNTGTHWYHSHKGLQRADGLHGAFIVLQPEEQEDHSNKIPFVMTDWYRDDSDFLAAADPYRFGISGGDRFTGTGARTCTTPEKGFLNGAKVSSYCVDSILVNGHGQFRDKNDSAVFSVGEQFVLPYETETVELKAVHAGFEVPILLRRADSLPIYATGTDGRKIQSRAGHGLIFGVGETWNIESEFNGLDEIIFIAELMVEGYGHVVDADYQLSPRPFVKVSVQRSSAPFRGERVRNLVPLLPWKQSPAPVRPHHALDFTDFIDNLDHDSDFTYLNCPLDNYRGFKCVGIMDFQRDENVETEAYQFDPAETNEKPDQIIELNLNLARGSSINGIKFAYPYKPFFDGIKDENITPCSEEILGDEGNRTCTQIFTVQKDELVEIRISAAHEMSNELSPYEWTYHAFHLHGYEFFVQELGFPRLDQHGNIIGLDDALSCTGGTRCPKVEYREDILKKRRVHNLNTVAKNTILVPAMGYAIVRFKATNPGIWPMHCHQLFHNSQGMAVALNVEDKEENKPFSYLPEDFPRCADYDPTSYSTPKKASQNHFLHFITHHILFSSSILVVFLSLVFIFVKCCFLPRFKNGYEYAPLNGGEKGIRLYTKKLQEFVNQRITNRQKSESRNEDREPLISNDECQDSNKMEDDTDQEIIDSPTYNPEEDNDDEDFACEHKDNFPNGHWDNDDSKFSLFKPDQ</sequence>
<keyword evidence="7" id="KW-1133">Transmembrane helix</keyword>
<evidence type="ECO:0000313" key="10">
    <source>
        <dbReference type="EMBL" id="CAG5076447.1"/>
    </source>
</evidence>
<dbReference type="PANTHER" id="PTHR11709:SF394">
    <property type="entry name" value="FI03373P-RELATED"/>
    <property type="match status" value="1"/>
</dbReference>
<feature type="region of interest" description="Disordered" evidence="6">
    <location>
        <begin position="801"/>
        <end position="882"/>
    </location>
</feature>
<gene>
    <name evidence="10" type="ORF">OKIOD_LOCUS21</name>
</gene>
<dbReference type="Proteomes" id="UP001158576">
    <property type="component" value="Chromosome PAR"/>
</dbReference>
<feature type="domain" description="Plastocyanin-like" evidence="9">
    <location>
        <begin position="113"/>
        <end position="221"/>
    </location>
</feature>
<keyword evidence="5" id="KW-0186">Copper</keyword>
<evidence type="ECO:0000259" key="8">
    <source>
        <dbReference type="Pfam" id="PF07731"/>
    </source>
</evidence>
<evidence type="ECO:0000256" key="5">
    <source>
        <dbReference type="ARBA" id="ARBA00023008"/>
    </source>
</evidence>
<organism evidence="10 11">
    <name type="scientific">Oikopleura dioica</name>
    <name type="common">Tunicate</name>
    <dbReference type="NCBI Taxonomy" id="34765"/>
    <lineage>
        <taxon>Eukaryota</taxon>
        <taxon>Metazoa</taxon>
        <taxon>Chordata</taxon>
        <taxon>Tunicata</taxon>
        <taxon>Appendicularia</taxon>
        <taxon>Copelata</taxon>
        <taxon>Oikopleuridae</taxon>
        <taxon>Oikopleura</taxon>
    </lineage>
</organism>
<evidence type="ECO:0000256" key="4">
    <source>
        <dbReference type="ARBA" id="ARBA00023002"/>
    </source>
</evidence>
<dbReference type="Pfam" id="PF07732">
    <property type="entry name" value="Cu-oxidase_3"/>
    <property type="match status" value="1"/>
</dbReference>
<comment type="similarity">
    <text evidence="1">Belongs to the multicopper oxidase family.</text>
</comment>
<proteinExistence type="inferred from homology"/>
<dbReference type="InterPro" id="IPR045087">
    <property type="entry name" value="Cu-oxidase_fam"/>
</dbReference>
<evidence type="ECO:0000256" key="6">
    <source>
        <dbReference type="SAM" id="MobiDB-lite"/>
    </source>
</evidence>
<dbReference type="InterPro" id="IPR002355">
    <property type="entry name" value="Cu_oxidase_Cu_BS"/>
</dbReference>
<evidence type="ECO:0000256" key="3">
    <source>
        <dbReference type="ARBA" id="ARBA00022723"/>
    </source>
</evidence>
<keyword evidence="7" id="KW-0812">Transmembrane</keyword>
<dbReference type="InterPro" id="IPR008972">
    <property type="entry name" value="Cupredoxin"/>
</dbReference>
<keyword evidence="7" id="KW-0472">Membrane</keyword>
<keyword evidence="4" id="KW-0560">Oxidoreductase</keyword>
<dbReference type="EC" id="1.16.3.1" evidence="2"/>
<reference evidence="10 11" key="1">
    <citation type="submission" date="2021-04" db="EMBL/GenBank/DDBJ databases">
        <authorList>
            <person name="Bliznina A."/>
        </authorList>
    </citation>
    <scope>NUCLEOTIDE SEQUENCE [LARGE SCALE GENOMIC DNA]</scope>
</reference>
<evidence type="ECO:0000256" key="7">
    <source>
        <dbReference type="SAM" id="Phobius"/>
    </source>
</evidence>
<feature type="domain" description="Plastocyanin-like" evidence="8">
    <location>
        <begin position="557"/>
        <end position="702"/>
    </location>
</feature>
<keyword evidence="11" id="KW-1185">Reference proteome</keyword>
<evidence type="ECO:0000259" key="9">
    <source>
        <dbReference type="Pfam" id="PF07732"/>
    </source>
</evidence>
<dbReference type="Pfam" id="PF07731">
    <property type="entry name" value="Cu-oxidase_2"/>
    <property type="match status" value="1"/>
</dbReference>
<dbReference type="PANTHER" id="PTHR11709">
    <property type="entry name" value="MULTI-COPPER OXIDASE"/>
    <property type="match status" value="1"/>
</dbReference>
<dbReference type="SUPFAM" id="SSF49503">
    <property type="entry name" value="Cupredoxins"/>
    <property type="match status" value="2"/>
</dbReference>
<dbReference type="InterPro" id="IPR011706">
    <property type="entry name" value="Cu-oxidase_C"/>
</dbReference>
<feature type="compositionally biased region" description="Acidic residues" evidence="6">
    <location>
        <begin position="846"/>
        <end position="855"/>
    </location>
</feature>
<evidence type="ECO:0000256" key="1">
    <source>
        <dbReference type="ARBA" id="ARBA00010609"/>
    </source>
</evidence>
<dbReference type="CDD" id="cd13858">
    <property type="entry name" value="CuRO_1_tcLCC2_insect_like"/>
    <property type="match status" value="1"/>
</dbReference>
<evidence type="ECO:0000256" key="2">
    <source>
        <dbReference type="ARBA" id="ARBA00013107"/>
    </source>
</evidence>
<name>A0ABN7RJE3_OIKDI</name>
<feature type="compositionally biased region" description="Basic and acidic residues" evidence="6">
    <location>
        <begin position="806"/>
        <end position="817"/>
    </location>
</feature>
<dbReference type="PROSITE" id="PS00080">
    <property type="entry name" value="MULTICOPPER_OXIDASE2"/>
    <property type="match status" value="1"/>
</dbReference>